<organism evidence="4 5">
    <name type="scientific">Centaurea solstitialis</name>
    <name type="common">yellow star-thistle</name>
    <dbReference type="NCBI Taxonomy" id="347529"/>
    <lineage>
        <taxon>Eukaryota</taxon>
        <taxon>Viridiplantae</taxon>
        <taxon>Streptophyta</taxon>
        <taxon>Embryophyta</taxon>
        <taxon>Tracheophyta</taxon>
        <taxon>Spermatophyta</taxon>
        <taxon>Magnoliopsida</taxon>
        <taxon>eudicotyledons</taxon>
        <taxon>Gunneridae</taxon>
        <taxon>Pentapetalae</taxon>
        <taxon>asterids</taxon>
        <taxon>campanulids</taxon>
        <taxon>Asterales</taxon>
        <taxon>Asteraceae</taxon>
        <taxon>Carduoideae</taxon>
        <taxon>Cardueae</taxon>
        <taxon>Centaureinae</taxon>
        <taxon>Centaurea</taxon>
    </lineage>
</organism>
<dbReference type="NCBIfam" id="TIGR00756">
    <property type="entry name" value="PPR"/>
    <property type="match status" value="3"/>
</dbReference>
<evidence type="ECO:0000256" key="3">
    <source>
        <dbReference type="PROSITE-ProRule" id="PRU00708"/>
    </source>
</evidence>
<dbReference type="EMBL" id="JARYMX010000001">
    <property type="protein sequence ID" value="KAJ9567511.1"/>
    <property type="molecule type" value="Genomic_DNA"/>
</dbReference>
<evidence type="ECO:0008006" key="6">
    <source>
        <dbReference type="Google" id="ProtNLM"/>
    </source>
</evidence>
<keyword evidence="5" id="KW-1185">Reference proteome</keyword>
<evidence type="ECO:0000313" key="5">
    <source>
        <dbReference type="Proteomes" id="UP001172457"/>
    </source>
</evidence>
<dbReference type="InterPro" id="IPR011990">
    <property type="entry name" value="TPR-like_helical_dom_sf"/>
</dbReference>
<dbReference type="Gene3D" id="1.25.40.10">
    <property type="entry name" value="Tetratricopeptide repeat domain"/>
    <property type="match status" value="1"/>
</dbReference>
<comment type="caution">
    <text evidence="4">The sequence shown here is derived from an EMBL/GenBank/DDBJ whole genome shotgun (WGS) entry which is preliminary data.</text>
</comment>
<feature type="repeat" description="PPR" evidence="3">
    <location>
        <begin position="421"/>
        <end position="455"/>
    </location>
</feature>
<dbReference type="Proteomes" id="UP001172457">
    <property type="component" value="Chromosome 1"/>
</dbReference>
<evidence type="ECO:0000256" key="1">
    <source>
        <dbReference type="ARBA" id="ARBA00007626"/>
    </source>
</evidence>
<evidence type="ECO:0000313" key="4">
    <source>
        <dbReference type="EMBL" id="KAJ9567511.1"/>
    </source>
</evidence>
<feature type="repeat" description="PPR" evidence="3">
    <location>
        <begin position="351"/>
        <end position="385"/>
    </location>
</feature>
<protein>
    <recommendedName>
        <fullName evidence="6">Pentatricopeptide repeat-containing protein</fullName>
    </recommendedName>
</protein>
<accession>A0AA38U7F9</accession>
<dbReference type="PANTHER" id="PTHR47936:SF3">
    <property type="entry name" value="PENTACOTRIPEPTIDE-REPEAT REGION OF PRORP DOMAIN-CONTAINING PROTEIN"/>
    <property type="match status" value="1"/>
</dbReference>
<feature type="repeat" description="PPR" evidence="3">
    <location>
        <begin position="456"/>
        <end position="490"/>
    </location>
</feature>
<reference evidence="4" key="1">
    <citation type="submission" date="2023-03" db="EMBL/GenBank/DDBJ databases">
        <title>Chromosome-scale reference genome and RAD-based genetic map of yellow starthistle (Centaurea solstitialis) reveal putative structural variation and QTLs associated with invader traits.</title>
        <authorList>
            <person name="Reatini B."/>
            <person name="Cang F.A."/>
            <person name="Jiang Q."/>
            <person name="Mckibben M.T.W."/>
            <person name="Barker M.S."/>
            <person name="Rieseberg L.H."/>
            <person name="Dlugosch K.M."/>
        </authorList>
    </citation>
    <scope>NUCLEOTIDE SEQUENCE</scope>
    <source>
        <strain evidence="4">CAN-66</strain>
        <tissue evidence="4">Leaf</tissue>
    </source>
</reference>
<name>A0AA38U7F9_9ASTR</name>
<dbReference type="PANTHER" id="PTHR47936">
    <property type="entry name" value="PPR_LONG DOMAIN-CONTAINING PROTEIN"/>
    <property type="match status" value="1"/>
</dbReference>
<gene>
    <name evidence="4" type="ORF">OSB04_003477</name>
</gene>
<dbReference type="Pfam" id="PF13041">
    <property type="entry name" value="PPR_2"/>
    <property type="match status" value="1"/>
</dbReference>
<evidence type="ECO:0000256" key="2">
    <source>
        <dbReference type="ARBA" id="ARBA00022737"/>
    </source>
</evidence>
<dbReference type="AlphaFoldDB" id="A0AA38U7F9"/>
<feature type="repeat" description="PPR" evidence="3">
    <location>
        <begin position="386"/>
        <end position="420"/>
    </location>
</feature>
<keyword evidence="2" id="KW-0677">Repeat</keyword>
<dbReference type="InterPro" id="IPR002885">
    <property type="entry name" value="PPR_rpt"/>
</dbReference>
<dbReference type="PROSITE" id="PS51375">
    <property type="entry name" value="PPR"/>
    <property type="match status" value="5"/>
</dbReference>
<sequence length="524" mass="59693">MRYNASNSTYLDTMAHNAGVRYEQQRSADFQVYMTRHDHLTRVALEVMLQEKERMRKIHGWAPMWFLLNPISHKTLNPNPLISPPPPPSPHAFTSNHPFSLHRCYSVTAEDNRVVGSDQNVGFRNLNRSPVTRKPTKIRVNHPPYVSPKTVSQVIDVVRTSKDDCRSKLDSMGIKLSTASVFEIFQVLSFERVHGLRFFEWVRDNNWDSYRKADVCSLMIDNCGWLGDYDTMTLLLKKFNDERICLTDKAFGFLPVLDSSKAQAMESIAKVTGILNGVGGSTGNSGIFAMIHMLCAVDCFEMAKFVIEEVAVAEKKLSYYAILVREKCRKGCTDEAYALMAEMRAAGCEPDSKIYNYILGSLCKSEKLSEGLDMLKEMKEMGVDPDLITFEVFISSSCRVGNLELANRILKMLTDTGCSPRLQTYAALVKGYYNAGRKEEAYEFVQDLEVKKIPAVNKMYSLLANLHQREGNVDVAHRIFDEMMEKGLKPDYLRFAKTKNVLRHTGDRQLAQDLQKKFLKFRVE</sequence>
<proteinExistence type="inferred from homology"/>
<comment type="similarity">
    <text evidence="1">Belongs to the PPR family. P subfamily.</text>
</comment>
<dbReference type="Pfam" id="PF01535">
    <property type="entry name" value="PPR"/>
    <property type="match status" value="3"/>
</dbReference>
<feature type="repeat" description="PPR" evidence="3">
    <location>
        <begin position="316"/>
        <end position="350"/>
    </location>
</feature>